<feature type="domain" description="PAS" evidence="17">
    <location>
        <begin position="71"/>
        <end position="141"/>
    </location>
</feature>
<dbReference type="CDD" id="cd16922">
    <property type="entry name" value="HATPase_EvgS-ArcB-TorS-like"/>
    <property type="match status" value="1"/>
</dbReference>
<proteinExistence type="predicted"/>
<comment type="subcellular location">
    <subcellularLocation>
        <location evidence="2">Cytoplasm</location>
    </subcellularLocation>
</comment>
<dbReference type="EMBL" id="VLLN01000029">
    <property type="protein sequence ID" value="TWJ14317.1"/>
    <property type="molecule type" value="Genomic_DNA"/>
</dbReference>
<dbReference type="InterPro" id="IPR000700">
    <property type="entry name" value="PAS-assoc_C"/>
</dbReference>
<keyword evidence="14" id="KW-0175">Coiled coil</keyword>
<keyword evidence="5 13" id="KW-0597">Phosphoprotein</keyword>
<feature type="domain" description="PAC" evidence="18">
    <location>
        <begin position="144"/>
        <end position="192"/>
    </location>
</feature>
<dbReference type="Gene3D" id="3.40.50.2300">
    <property type="match status" value="1"/>
</dbReference>
<feature type="domain" description="Response regulatory" evidence="16">
    <location>
        <begin position="588"/>
        <end position="677"/>
    </location>
</feature>
<keyword evidence="6" id="KW-0808">Transferase</keyword>
<keyword evidence="4" id="KW-0963">Cytoplasm</keyword>
<dbReference type="EC" id="2.7.13.3" evidence="3"/>
<evidence type="ECO:0000256" key="7">
    <source>
        <dbReference type="ARBA" id="ARBA00022741"/>
    </source>
</evidence>
<dbReference type="Proteomes" id="UP000319449">
    <property type="component" value="Unassembled WGS sequence"/>
</dbReference>
<dbReference type="SMART" id="SM00448">
    <property type="entry name" value="REC"/>
    <property type="match status" value="1"/>
</dbReference>
<feature type="domain" description="Histidine kinase" evidence="15">
    <location>
        <begin position="336"/>
        <end position="558"/>
    </location>
</feature>
<reference evidence="19 20" key="1">
    <citation type="submission" date="2019-07" db="EMBL/GenBank/DDBJ databases">
        <title>Genomic Encyclopedia of Archaeal and Bacterial Type Strains, Phase II (KMG-II): from individual species to whole genera.</title>
        <authorList>
            <person name="Goeker M."/>
        </authorList>
    </citation>
    <scope>NUCLEOTIDE SEQUENCE [LARGE SCALE GENOMIC DNA]</scope>
    <source>
        <strain evidence="19 20">ATCC BAA-1139</strain>
    </source>
</reference>
<accession>A0A562V9A5</accession>
<dbReference type="PROSITE" id="PS50113">
    <property type="entry name" value="PAC"/>
    <property type="match status" value="2"/>
</dbReference>
<dbReference type="OrthoDB" id="5383323at2"/>
<dbReference type="SUPFAM" id="SSF47384">
    <property type="entry name" value="Homodimeric domain of signal transducing histidine kinase"/>
    <property type="match status" value="1"/>
</dbReference>
<evidence type="ECO:0000259" key="18">
    <source>
        <dbReference type="PROSITE" id="PS50113"/>
    </source>
</evidence>
<dbReference type="InterPro" id="IPR001789">
    <property type="entry name" value="Sig_transdc_resp-reg_receiver"/>
</dbReference>
<evidence type="ECO:0000256" key="3">
    <source>
        <dbReference type="ARBA" id="ARBA00012438"/>
    </source>
</evidence>
<dbReference type="SUPFAM" id="SSF55785">
    <property type="entry name" value="PYP-like sensor domain (PAS domain)"/>
    <property type="match status" value="2"/>
</dbReference>
<dbReference type="InterPro" id="IPR011006">
    <property type="entry name" value="CheY-like_superfamily"/>
</dbReference>
<evidence type="ECO:0000313" key="20">
    <source>
        <dbReference type="Proteomes" id="UP000319449"/>
    </source>
</evidence>
<comment type="subunit">
    <text evidence="11">At low DSF concentrations, interacts with RpfF.</text>
</comment>
<evidence type="ECO:0000256" key="2">
    <source>
        <dbReference type="ARBA" id="ARBA00004496"/>
    </source>
</evidence>
<dbReference type="GO" id="GO:0032991">
    <property type="term" value="C:protein-containing complex"/>
    <property type="evidence" value="ECO:0007669"/>
    <property type="project" value="UniProtKB-ARBA"/>
</dbReference>
<dbReference type="InterPro" id="IPR036890">
    <property type="entry name" value="HATPase_C_sf"/>
</dbReference>
<feature type="coiled-coil region" evidence="14">
    <location>
        <begin position="3"/>
        <end position="74"/>
    </location>
</feature>
<evidence type="ECO:0000256" key="13">
    <source>
        <dbReference type="PROSITE-ProRule" id="PRU00169"/>
    </source>
</evidence>
<dbReference type="PANTHER" id="PTHR45339:SF1">
    <property type="entry name" value="HYBRID SIGNAL TRANSDUCTION HISTIDINE KINASE J"/>
    <property type="match status" value="1"/>
</dbReference>
<dbReference type="Pfam" id="PF02518">
    <property type="entry name" value="HATPase_c"/>
    <property type="match status" value="1"/>
</dbReference>
<dbReference type="Pfam" id="PF08448">
    <property type="entry name" value="PAS_4"/>
    <property type="match status" value="2"/>
</dbReference>
<gene>
    <name evidence="19" type="ORF">JN12_03492</name>
</gene>
<dbReference type="Pfam" id="PF00072">
    <property type="entry name" value="Response_reg"/>
    <property type="match status" value="1"/>
</dbReference>
<dbReference type="PANTHER" id="PTHR45339">
    <property type="entry name" value="HYBRID SIGNAL TRANSDUCTION HISTIDINE KINASE J"/>
    <property type="match status" value="1"/>
</dbReference>
<dbReference type="PROSITE" id="PS50110">
    <property type="entry name" value="RESPONSE_REGULATORY"/>
    <property type="match status" value="1"/>
</dbReference>
<feature type="domain" description="PAC" evidence="18">
    <location>
        <begin position="266"/>
        <end position="318"/>
    </location>
</feature>
<dbReference type="InterPro" id="IPR013656">
    <property type="entry name" value="PAS_4"/>
</dbReference>
<evidence type="ECO:0000259" key="17">
    <source>
        <dbReference type="PROSITE" id="PS50112"/>
    </source>
</evidence>
<keyword evidence="20" id="KW-1185">Reference proteome</keyword>
<dbReference type="FunFam" id="3.30.450.20:FF:000099">
    <property type="entry name" value="Sensory box sensor histidine kinase"/>
    <property type="match status" value="1"/>
</dbReference>
<dbReference type="RefSeq" id="WP_145025135.1">
    <property type="nucleotide sequence ID" value="NZ_VLLN01000029.1"/>
</dbReference>
<dbReference type="Pfam" id="PF00512">
    <property type="entry name" value="HisKA"/>
    <property type="match status" value="1"/>
</dbReference>
<dbReference type="SUPFAM" id="SSF55874">
    <property type="entry name" value="ATPase domain of HSP90 chaperone/DNA topoisomerase II/histidine kinase"/>
    <property type="match status" value="1"/>
</dbReference>
<protein>
    <recommendedName>
        <fullName evidence="12">Sensory/regulatory protein RpfC</fullName>
        <ecNumber evidence="3">2.7.13.3</ecNumber>
    </recommendedName>
</protein>
<evidence type="ECO:0000256" key="11">
    <source>
        <dbReference type="ARBA" id="ARBA00064003"/>
    </source>
</evidence>
<dbReference type="CDD" id="cd17546">
    <property type="entry name" value="REC_hyHK_CKI1_RcsC-like"/>
    <property type="match status" value="1"/>
</dbReference>
<dbReference type="SMART" id="SM00387">
    <property type="entry name" value="HATPase_c"/>
    <property type="match status" value="1"/>
</dbReference>
<feature type="domain" description="PAS" evidence="17">
    <location>
        <begin position="193"/>
        <end position="263"/>
    </location>
</feature>
<dbReference type="CDD" id="cd00082">
    <property type="entry name" value="HisKA"/>
    <property type="match status" value="1"/>
</dbReference>
<sequence length="677" mass="75805">MGIDNDKNQLTAADELRRRAEELFLSETTESLPPRIKTELQRLLHELDVHRIELEMQNAELRQARNEVETVREKYTDLYDFAPVGYFALDRDGTIGAANLSGASLLGIERSRLIGRRFGLFVTEEYRPAFTDFLDKVFTSPTKEAYEVKILKEEAPPLFVRIEAVAAASGQECRAALIDITERKQAEEELHESEERFRTLADAIPQLCWIANADGWIFWYNQRWYEYTGTTPQQMEGWGWQSVHDPEVLPQVLERWKTSIATGKPFDMVFPLRGSDGLFRPFLTRVMPQCAQDGKVVRWFGTNTDITERELAEEELRRAKKTAEAANRAKSQFLANMSHELRTPMTGILGMLQLVLEKELAPTLRDDMEMVLSSARSLLLIINDILDMAKIEAGRLVIEETVFSPRRCIAEAVDIFTPEVQLKGLDFSVSVAEELPDTIAGDQVRLRQVLTNLIGNAVKFTEAGKVVVHVTAGGTTSEGKREVTFAVTDTGIGIPDDKKELLFRAFNQVDGSHSRSFGGTGLGLAISKEIVELMGGTIGFVSEEGVGSTFSFTIPLGETGLDRHVLPSTEPQPNETTTPALQGERIPRLLLAEDDPATRKVLGLMLNRSNFDLDFAEDGLKAVELWEKGAYDLVLMDVQMPRLNGFEATSAIREKERERGGHTPIIALTAHAFKEDE</sequence>
<dbReference type="FunFam" id="1.10.287.130:FF:000002">
    <property type="entry name" value="Two-component osmosensing histidine kinase"/>
    <property type="match status" value="1"/>
</dbReference>
<feature type="modified residue" description="4-aspartylphosphate" evidence="13">
    <location>
        <position position="637"/>
    </location>
</feature>
<evidence type="ECO:0000256" key="8">
    <source>
        <dbReference type="ARBA" id="ARBA00022777"/>
    </source>
</evidence>
<evidence type="ECO:0000256" key="10">
    <source>
        <dbReference type="ARBA" id="ARBA00023012"/>
    </source>
</evidence>
<keyword evidence="9" id="KW-0067">ATP-binding</keyword>
<keyword evidence="8" id="KW-0418">Kinase</keyword>
<evidence type="ECO:0000256" key="5">
    <source>
        <dbReference type="ARBA" id="ARBA00022553"/>
    </source>
</evidence>
<dbReference type="AlphaFoldDB" id="A0A562V9A5"/>
<dbReference type="Gene3D" id="3.30.450.20">
    <property type="entry name" value="PAS domain"/>
    <property type="match status" value="2"/>
</dbReference>
<comment type="catalytic activity">
    <reaction evidence="1">
        <text>ATP + protein L-histidine = ADP + protein N-phospho-L-histidine.</text>
        <dbReference type="EC" id="2.7.13.3"/>
    </reaction>
</comment>
<evidence type="ECO:0000256" key="1">
    <source>
        <dbReference type="ARBA" id="ARBA00000085"/>
    </source>
</evidence>
<evidence type="ECO:0000256" key="9">
    <source>
        <dbReference type="ARBA" id="ARBA00022840"/>
    </source>
</evidence>
<keyword evidence="10" id="KW-0902">Two-component regulatory system</keyword>
<dbReference type="NCBIfam" id="TIGR00229">
    <property type="entry name" value="sensory_box"/>
    <property type="match status" value="2"/>
</dbReference>
<dbReference type="InterPro" id="IPR035965">
    <property type="entry name" value="PAS-like_dom_sf"/>
</dbReference>
<dbReference type="InterPro" id="IPR003661">
    <property type="entry name" value="HisK_dim/P_dom"/>
</dbReference>
<dbReference type="FunFam" id="3.30.565.10:FF:000010">
    <property type="entry name" value="Sensor histidine kinase RcsC"/>
    <property type="match status" value="1"/>
</dbReference>
<dbReference type="PRINTS" id="PR00344">
    <property type="entry name" value="BCTRLSENSOR"/>
</dbReference>
<dbReference type="InterPro" id="IPR000014">
    <property type="entry name" value="PAS"/>
</dbReference>
<dbReference type="CDD" id="cd00130">
    <property type="entry name" value="PAS"/>
    <property type="match status" value="2"/>
</dbReference>
<organism evidence="19 20">
    <name type="scientific">Geobacter argillaceus</name>
    <dbReference type="NCBI Taxonomy" id="345631"/>
    <lineage>
        <taxon>Bacteria</taxon>
        <taxon>Pseudomonadati</taxon>
        <taxon>Thermodesulfobacteriota</taxon>
        <taxon>Desulfuromonadia</taxon>
        <taxon>Geobacterales</taxon>
        <taxon>Geobacteraceae</taxon>
        <taxon>Geobacter</taxon>
    </lineage>
</organism>
<dbReference type="InterPro" id="IPR001610">
    <property type="entry name" value="PAC"/>
</dbReference>
<evidence type="ECO:0000259" key="16">
    <source>
        <dbReference type="PROSITE" id="PS50110"/>
    </source>
</evidence>
<dbReference type="Gene3D" id="3.30.565.10">
    <property type="entry name" value="Histidine kinase-like ATPase, C-terminal domain"/>
    <property type="match status" value="1"/>
</dbReference>
<comment type="caution">
    <text evidence="19">The sequence shown here is derived from an EMBL/GenBank/DDBJ whole genome shotgun (WGS) entry which is preliminary data.</text>
</comment>
<evidence type="ECO:0000256" key="12">
    <source>
        <dbReference type="ARBA" id="ARBA00068150"/>
    </source>
</evidence>
<evidence type="ECO:0000256" key="14">
    <source>
        <dbReference type="SAM" id="Coils"/>
    </source>
</evidence>
<feature type="coiled-coil region" evidence="14">
    <location>
        <begin position="309"/>
        <end position="336"/>
    </location>
</feature>
<dbReference type="SUPFAM" id="SSF52172">
    <property type="entry name" value="CheY-like"/>
    <property type="match status" value="1"/>
</dbReference>
<keyword evidence="7" id="KW-0547">Nucleotide-binding</keyword>
<dbReference type="SMART" id="SM00086">
    <property type="entry name" value="PAC"/>
    <property type="match status" value="1"/>
</dbReference>
<dbReference type="PROSITE" id="PS50109">
    <property type="entry name" value="HIS_KIN"/>
    <property type="match status" value="1"/>
</dbReference>
<dbReference type="Gene3D" id="1.10.287.130">
    <property type="match status" value="1"/>
</dbReference>
<evidence type="ECO:0000313" key="19">
    <source>
        <dbReference type="EMBL" id="TWJ14317.1"/>
    </source>
</evidence>
<dbReference type="GO" id="GO:0005737">
    <property type="term" value="C:cytoplasm"/>
    <property type="evidence" value="ECO:0007669"/>
    <property type="project" value="UniProtKB-SubCell"/>
</dbReference>
<dbReference type="InterPro" id="IPR004358">
    <property type="entry name" value="Sig_transdc_His_kin-like_C"/>
</dbReference>
<dbReference type="InterPro" id="IPR036097">
    <property type="entry name" value="HisK_dim/P_sf"/>
</dbReference>
<dbReference type="GO" id="GO:0005524">
    <property type="term" value="F:ATP binding"/>
    <property type="evidence" value="ECO:0007669"/>
    <property type="project" value="UniProtKB-KW"/>
</dbReference>
<dbReference type="InterPro" id="IPR003594">
    <property type="entry name" value="HATPase_dom"/>
</dbReference>
<evidence type="ECO:0000259" key="15">
    <source>
        <dbReference type="PROSITE" id="PS50109"/>
    </source>
</evidence>
<dbReference type="SMART" id="SM00388">
    <property type="entry name" value="HisKA"/>
    <property type="match status" value="1"/>
</dbReference>
<dbReference type="PROSITE" id="PS50112">
    <property type="entry name" value="PAS"/>
    <property type="match status" value="2"/>
</dbReference>
<name>A0A562V9A5_9BACT</name>
<dbReference type="SMART" id="SM00091">
    <property type="entry name" value="PAS"/>
    <property type="match status" value="2"/>
</dbReference>
<evidence type="ECO:0000256" key="4">
    <source>
        <dbReference type="ARBA" id="ARBA00022490"/>
    </source>
</evidence>
<dbReference type="InterPro" id="IPR005467">
    <property type="entry name" value="His_kinase_dom"/>
</dbReference>
<evidence type="ECO:0000256" key="6">
    <source>
        <dbReference type="ARBA" id="ARBA00022679"/>
    </source>
</evidence>
<dbReference type="GO" id="GO:0000155">
    <property type="term" value="F:phosphorelay sensor kinase activity"/>
    <property type="evidence" value="ECO:0007669"/>
    <property type="project" value="InterPro"/>
</dbReference>